<dbReference type="InterPro" id="IPR036597">
    <property type="entry name" value="Fido-like_dom_sf"/>
</dbReference>
<dbReference type="Pfam" id="PF02661">
    <property type="entry name" value="Fic"/>
    <property type="match status" value="1"/>
</dbReference>
<dbReference type="SUPFAM" id="SSF140931">
    <property type="entry name" value="Fic-like"/>
    <property type="match status" value="1"/>
</dbReference>
<comment type="caution">
    <text evidence="2">The sequence shown here is derived from an EMBL/GenBank/DDBJ whole genome shotgun (WGS) entry which is preliminary data.</text>
</comment>
<proteinExistence type="predicted"/>
<dbReference type="PANTHER" id="PTHR13504:SF38">
    <property type="entry name" value="FIDO DOMAIN-CONTAINING PROTEIN"/>
    <property type="match status" value="1"/>
</dbReference>
<reference evidence="2 3" key="1">
    <citation type="submission" date="2024-03" db="EMBL/GenBank/DDBJ databases">
        <title>Draft genome sequence of Klenkia terrae.</title>
        <authorList>
            <person name="Duangmal K."/>
            <person name="Chantavorakit T."/>
        </authorList>
    </citation>
    <scope>NUCLEOTIDE SEQUENCE [LARGE SCALE GENOMIC DNA]</scope>
    <source>
        <strain evidence="2 3">JCM 17786</strain>
    </source>
</reference>
<evidence type="ECO:0000313" key="3">
    <source>
        <dbReference type="Proteomes" id="UP001373496"/>
    </source>
</evidence>
<dbReference type="RefSeq" id="WP_336392451.1">
    <property type="nucleotide sequence ID" value="NZ_JBAPLV010000014.1"/>
</dbReference>
<sequence length="401" mass="45030">MPRLFAVPDLDLDDHAAIAGVHQMRADLASVLRAPRRWQGGLRKTSQARAIQGSNSIEGYSVSTQDAAAAVEDEAPLTADQKTWAEILGYRRVLTYVLNVATLPGFLIDEATLKALHFMLLEHDLRKGPGQYRQRAIYVRDDIRDVTVYEGPDSDDVPALMASLVESLERYRDADPLVRGALAHLNLVMIHPFRDGNGRMARALQTMTLAQDDVIEPVFSSIEEWLGANTTDYYRVLAATGQGSWHPENDAHLWVKFNVRAHHMQAQTLRRRFDEAERTWVALDELTALHKLPDRVANLLFEAFLGLRVQRSTYIKHTNLEKRTATRDLAQLTDRGLLDAVGQTRGRYYVAGDELRELRATIRTARRPVDDPFPGLMDQITRVPVQTARTVTAEPHEGGAG</sequence>
<dbReference type="Gene3D" id="1.10.3290.10">
    <property type="entry name" value="Fido-like domain"/>
    <property type="match status" value="1"/>
</dbReference>
<organism evidence="2 3">
    <name type="scientific">Klenkia terrae</name>
    <dbReference type="NCBI Taxonomy" id="1052259"/>
    <lineage>
        <taxon>Bacteria</taxon>
        <taxon>Bacillati</taxon>
        <taxon>Actinomycetota</taxon>
        <taxon>Actinomycetes</taxon>
        <taxon>Geodermatophilales</taxon>
        <taxon>Geodermatophilaceae</taxon>
        <taxon>Klenkia</taxon>
    </lineage>
</organism>
<dbReference type="EMBL" id="JBAPLV010000014">
    <property type="protein sequence ID" value="MEI4279534.1"/>
    <property type="molecule type" value="Genomic_DNA"/>
</dbReference>
<dbReference type="PANTHER" id="PTHR13504">
    <property type="entry name" value="FIDO DOMAIN-CONTAINING PROTEIN DDB_G0283145"/>
    <property type="match status" value="1"/>
</dbReference>
<protein>
    <submittedName>
        <fullName evidence="2">Fic family protein</fullName>
    </submittedName>
</protein>
<dbReference type="Proteomes" id="UP001373496">
    <property type="component" value="Unassembled WGS sequence"/>
</dbReference>
<feature type="domain" description="Fido" evidence="1">
    <location>
        <begin position="108"/>
        <end position="260"/>
    </location>
</feature>
<evidence type="ECO:0000259" key="1">
    <source>
        <dbReference type="PROSITE" id="PS51459"/>
    </source>
</evidence>
<dbReference type="InterPro" id="IPR040198">
    <property type="entry name" value="Fido_containing"/>
</dbReference>
<accession>A0ABU8E7C0</accession>
<dbReference type="InterPro" id="IPR003812">
    <property type="entry name" value="Fido"/>
</dbReference>
<gene>
    <name evidence="2" type="ORF">UXQ13_13770</name>
</gene>
<name>A0ABU8E7C0_9ACTN</name>
<dbReference type="PROSITE" id="PS51459">
    <property type="entry name" value="FIDO"/>
    <property type="match status" value="1"/>
</dbReference>
<keyword evidence="3" id="KW-1185">Reference proteome</keyword>
<evidence type="ECO:0000313" key="2">
    <source>
        <dbReference type="EMBL" id="MEI4279534.1"/>
    </source>
</evidence>